<evidence type="ECO:0000313" key="3">
    <source>
        <dbReference type="Proteomes" id="UP000030765"/>
    </source>
</evidence>
<dbReference type="Proteomes" id="UP000030765">
    <property type="component" value="Unassembled WGS sequence"/>
</dbReference>
<keyword evidence="3" id="KW-1185">Reference proteome</keyword>
<reference evidence="1 3" key="1">
    <citation type="journal article" date="2014" name="BMC Genomics">
        <title>Genome sequence of Anopheles sinensis provides insight into genetics basis of mosquito competence for malaria parasites.</title>
        <authorList>
            <person name="Zhou D."/>
            <person name="Zhang D."/>
            <person name="Ding G."/>
            <person name="Shi L."/>
            <person name="Hou Q."/>
            <person name="Ye Y."/>
            <person name="Xu Y."/>
            <person name="Zhou H."/>
            <person name="Xiong C."/>
            <person name="Li S."/>
            <person name="Yu J."/>
            <person name="Hong S."/>
            <person name="Yu X."/>
            <person name="Zou P."/>
            <person name="Chen C."/>
            <person name="Chang X."/>
            <person name="Wang W."/>
            <person name="Lv Y."/>
            <person name="Sun Y."/>
            <person name="Ma L."/>
            <person name="Shen B."/>
            <person name="Zhu C."/>
        </authorList>
    </citation>
    <scope>NUCLEOTIDE SEQUENCE [LARGE SCALE GENOMIC DNA]</scope>
</reference>
<reference evidence="2" key="2">
    <citation type="submission" date="2020-05" db="UniProtKB">
        <authorList>
            <consortium name="EnsemblMetazoa"/>
        </authorList>
    </citation>
    <scope>IDENTIFICATION</scope>
</reference>
<dbReference type="EMBL" id="ATLV01010686">
    <property type="status" value="NOT_ANNOTATED_CDS"/>
    <property type="molecule type" value="Genomic_DNA"/>
</dbReference>
<dbReference type="VEuPathDB" id="VectorBase:ASIC002519"/>
<proteinExistence type="predicted"/>
<protein>
    <submittedName>
        <fullName evidence="1 2">Uncharacterized protein</fullName>
    </submittedName>
</protein>
<name>A0A084VCF7_ANOSI</name>
<dbReference type="EMBL" id="KE524600">
    <property type="protein sequence ID" value="KFB35651.1"/>
    <property type="molecule type" value="Genomic_DNA"/>
</dbReference>
<evidence type="ECO:0000313" key="1">
    <source>
        <dbReference type="EMBL" id="KFB35651.1"/>
    </source>
</evidence>
<evidence type="ECO:0000313" key="2">
    <source>
        <dbReference type="EnsemblMetazoa" id="ASIC002519-PA"/>
    </source>
</evidence>
<dbReference type="EnsemblMetazoa" id="ASIC002519-RA">
    <property type="protein sequence ID" value="ASIC002519-PA"/>
    <property type="gene ID" value="ASIC002519"/>
</dbReference>
<accession>A0A084VCF7</accession>
<organism evidence="1">
    <name type="scientific">Anopheles sinensis</name>
    <name type="common">Mosquito</name>
    <dbReference type="NCBI Taxonomy" id="74873"/>
    <lineage>
        <taxon>Eukaryota</taxon>
        <taxon>Metazoa</taxon>
        <taxon>Ecdysozoa</taxon>
        <taxon>Arthropoda</taxon>
        <taxon>Hexapoda</taxon>
        <taxon>Insecta</taxon>
        <taxon>Pterygota</taxon>
        <taxon>Neoptera</taxon>
        <taxon>Endopterygota</taxon>
        <taxon>Diptera</taxon>
        <taxon>Nematocera</taxon>
        <taxon>Culicoidea</taxon>
        <taxon>Culicidae</taxon>
        <taxon>Anophelinae</taxon>
        <taxon>Anopheles</taxon>
    </lineage>
</organism>
<sequence length="74" mass="9299">MMWRLFWLRLERDPPLPPPQKQQHLYATWEEVERFQTKTFPERAFAVWSTFARQLRHWRDGGRFLRLVTSQKRR</sequence>
<dbReference type="AlphaFoldDB" id="A0A084VCF7"/>
<gene>
    <name evidence="1" type="ORF">ZHAS_00002519</name>
</gene>